<gene>
    <name evidence="13" type="ORF">EHS15_02835</name>
</gene>
<feature type="domain" description="FAD-binding FR-type" evidence="12">
    <location>
        <begin position="238"/>
        <end position="440"/>
    </location>
</feature>
<evidence type="ECO:0000256" key="7">
    <source>
        <dbReference type="ARBA" id="ARBA00022857"/>
    </source>
</evidence>
<dbReference type="Gene3D" id="1.20.990.10">
    <property type="entry name" value="NADPH-cytochrome p450 Reductase, Chain A, domain 3"/>
    <property type="match status" value="1"/>
</dbReference>
<organism evidence="13 14">
    <name type="scientific">Leptospira idonii</name>
    <dbReference type="NCBI Taxonomy" id="1193500"/>
    <lineage>
        <taxon>Bacteria</taxon>
        <taxon>Pseudomonadati</taxon>
        <taxon>Spirochaetota</taxon>
        <taxon>Spirochaetia</taxon>
        <taxon>Leptospirales</taxon>
        <taxon>Leptospiraceae</taxon>
        <taxon>Leptospira</taxon>
    </lineage>
</organism>
<comment type="cofactor">
    <cofactor evidence="2">
        <name>FAD</name>
        <dbReference type="ChEBI" id="CHEBI:57692"/>
    </cofactor>
</comment>
<dbReference type="InterPro" id="IPR017938">
    <property type="entry name" value="Riboflavin_synthase-like_b-brl"/>
</dbReference>
<evidence type="ECO:0000259" key="11">
    <source>
        <dbReference type="PROSITE" id="PS50902"/>
    </source>
</evidence>
<keyword evidence="9" id="KW-0028">Amino-acid biosynthesis</keyword>
<dbReference type="InterPro" id="IPR008254">
    <property type="entry name" value="Flavodoxin/NO_synth"/>
</dbReference>
<dbReference type="Gene3D" id="2.40.30.10">
    <property type="entry name" value="Translation factors"/>
    <property type="match status" value="1"/>
</dbReference>
<dbReference type="Proteomes" id="UP000298058">
    <property type="component" value="Unassembled WGS sequence"/>
</dbReference>
<dbReference type="PRINTS" id="PR00369">
    <property type="entry name" value="FLAVODOXIN"/>
</dbReference>
<evidence type="ECO:0000256" key="3">
    <source>
        <dbReference type="ARBA" id="ARBA00012604"/>
    </source>
</evidence>
<dbReference type="PROSITE" id="PS51384">
    <property type="entry name" value="FAD_FR"/>
    <property type="match status" value="1"/>
</dbReference>
<evidence type="ECO:0000256" key="6">
    <source>
        <dbReference type="ARBA" id="ARBA00022827"/>
    </source>
</evidence>
<keyword evidence="4" id="KW-0285">Flavoprotein</keyword>
<dbReference type="InterPro" id="IPR017927">
    <property type="entry name" value="FAD-bd_FR_type"/>
</dbReference>
<evidence type="ECO:0000256" key="10">
    <source>
        <dbReference type="ARBA" id="ARBA00052219"/>
    </source>
</evidence>
<dbReference type="FunFam" id="3.40.50.80:FF:000001">
    <property type="entry name" value="NADPH--cytochrome P450 reductase 1"/>
    <property type="match status" value="1"/>
</dbReference>
<dbReference type="PROSITE" id="PS50902">
    <property type="entry name" value="FLAVODOXIN_LIKE"/>
    <property type="match status" value="1"/>
</dbReference>
<comment type="cofactor">
    <cofactor evidence="1">
        <name>FMN</name>
        <dbReference type="ChEBI" id="CHEBI:58210"/>
    </cofactor>
</comment>
<dbReference type="InterPro" id="IPR001094">
    <property type="entry name" value="Flavdoxin-like"/>
</dbReference>
<keyword evidence="5" id="KW-0288">FMN</keyword>
<dbReference type="EMBL" id="RQHW01000010">
    <property type="protein sequence ID" value="TGN20546.1"/>
    <property type="molecule type" value="Genomic_DNA"/>
</dbReference>
<keyword evidence="14" id="KW-1185">Reference proteome</keyword>
<dbReference type="InterPro" id="IPR023173">
    <property type="entry name" value="NADPH_Cyt_P450_Rdtase_alpha"/>
</dbReference>
<keyword evidence="7" id="KW-0521">NADP</keyword>
<dbReference type="GO" id="GO:0019344">
    <property type="term" value="P:cysteine biosynthetic process"/>
    <property type="evidence" value="ECO:0007669"/>
    <property type="project" value="UniProtKB-KW"/>
</dbReference>
<keyword evidence="9" id="KW-0198">Cysteine biosynthesis</keyword>
<evidence type="ECO:0000256" key="2">
    <source>
        <dbReference type="ARBA" id="ARBA00001974"/>
    </source>
</evidence>
<dbReference type="SUPFAM" id="SSF52218">
    <property type="entry name" value="Flavoproteins"/>
    <property type="match status" value="1"/>
</dbReference>
<reference evidence="13" key="1">
    <citation type="journal article" date="2019" name="PLoS Negl. Trop. Dis.">
        <title>Revisiting the worldwide diversity of Leptospira species in the environment.</title>
        <authorList>
            <person name="Vincent A.T."/>
            <person name="Schiettekatte O."/>
            <person name="Bourhy P."/>
            <person name="Veyrier F.J."/>
            <person name="Picardeau M."/>
        </authorList>
    </citation>
    <scope>NUCLEOTIDE SEQUENCE [LARGE SCALE GENOMIC DNA]</scope>
    <source>
        <strain evidence="13">201300427</strain>
    </source>
</reference>
<proteinExistence type="predicted"/>
<dbReference type="InterPro" id="IPR003097">
    <property type="entry name" value="CysJ-like_FAD-binding"/>
</dbReference>
<accession>A0A4V3JYB1</accession>
<evidence type="ECO:0000256" key="1">
    <source>
        <dbReference type="ARBA" id="ARBA00001917"/>
    </source>
</evidence>
<dbReference type="PANTHER" id="PTHR19384">
    <property type="entry name" value="NITRIC OXIDE SYNTHASE-RELATED"/>
    <property type="match status" value="1"/>
</dbReference>
<keyword evidence="8" id="KW-0560">Oxidoreductase</keyword>
<name>A0A4V3JYB1_9LEPT</name>
<dbReference type="GO" id="GO:0005829">
    <property type="term" value="C:cytosol"/>
    <property type="evidence" value="ECO:0007669"/>
    <property type="project" value="TreeGrafter"/>
</dbReference>
<dbReference type="Gene3D" id="3.40.50.360">
    <property type="match status" value="1"/>
</dbReference>
<keyword evidence="6" id="KW-0274">FAD</keyword>
<evidence type="ECO:0000313" key="14">
    <source>
        <dbReference type="Proteomes" id="UP000298058"/>
    </source>
</evidence>
<dbReference type="AlphaFoldDB" id="A0A4V3JYB1"/>
<comment type="caution">
    <text evidence="13">The sequence shown here is derived from an EMBL/GenBank/DDBJ whole genome shotgun (WGS) entry which is preliminary data.</text>
</comment>
<dbReference type="GO" id="GO:0010181">
    <property type="term" value="F:FMN binding"/>
    <property type="evidence" value="ECO:0007669"/>
    <property type="project" value="InterPro"/>
</dbReference>
<sequence length="590" mass="65180">MLSDDKRAKFFQLLKESSKDEWVWMSGYLAAITQPIDDSVGLPASKEIRPEESILLTGTSSSVSSSKAASIACTVVYGTETGNAKKVSTEFVKRLKAAGHNAKLKSTEQYKPTDLDDESHLFVVVSTHGDGEPPAAAKPFINALQSKKEKLPNLKFAVLALGDTSYPLFCKTGEEVDSLLNDLGSSRIHDLGKCDVDYDTVAGPWMDSLVQKLGASSSNGKAAVNTAPAKDKPAGSKKVIYDAKIITNLVLNDIGATKSTRHIELKSDIPVDYEPGDSAGFLALNSETEVNRILELLKLGKEDRIQYQNETWMAFDLLTKKLSIRFLPDRVVQKYAEIAKASIPAGKSDLDALLTIYPLNEGTDSKKVLEILEPIIPRYYSIASSPSAHGEKEVHLTVTEVVIETKTSIKAGLCSGFLSSFAEGDKIQFFIQRNPSFRLPSPDADLIMIGPGTGIAPFRSFLFERESSGGNGRNWLFFGERNFVNDFYYQTELQAFMDTGVLHRLNTAFSRDTKHKVYVQDRMTENAAELLKWIENGAYIYVCGSKDPMSKDVDAKLVEILTQRNFETGKDSSEFLKELEESGRYVKDVY</sequence>
<dbReference type="PANTHER" id="PTHR19384:SF128">
    <property type="entry name" value="NADPH OXIDOREDUCTASE A"/>
    <property type="match status" value="1"/>
</dbReference>
<evidence type="ECO:0000256" key="8">
    <source>
        <dbReference type="ARBA" id="ARBA00023002"/>
    </source>
</evidence>
<dbReference type="InterPro" id="IPR001709">
    <property type="entry name" value="Flavoprot_Pyr_Nucl_cyt_Rdtase"/>
</dbReference>
<dbReference type="InterPro" id="IPR029039">
    <property type="entry name" value="Flavoprotein-like_sf"/>
</dbReference>
<dbReference type="Gene3D" id="3.40.50.80">
    <property type="entry name" value="Nucleotide-binding domain of ferredoxin-NADP reductase (FNR) module"/>
    <property type="match status" value="1"/>
</dbReference>
<evidence type="ECO:0000256" key="9">
    <source>
        <dbReference type="ARBA" id="ARBA00023192"/>
    </source>
</evidence>
<dbReference type="SUPFAM" id="SSF63380">
    <property type="entry name" value="Riboflavin synthase domain-like"/>
    <property type="match status" value="1"/>
</dbReference>
<evidence type="ECO:0000313" key="13">
    <source>
        <dbReference type="EMBL" id="TGN20546.1"/>
    </source>
</evidence>
<dbReference type="Pfam" id="PF00175">
    <property type="entry name" value="NAD_binding_1"/>
    <property type="match status" value="1"/>
</dbReference>
<evidence type="ECO:0000259" key="12">
    <source>
        <dbReference type="PROSITE" id="PS51384"/>
    </source>
</evidence>
<dbReference type="GO" id="GO:0004783">
    <property type="term" value="F:sulfite reductase (NADPH) activity"/>
    <property type="evidence" value="ECO:0007669"/>
    <property type="project" value="UniProtKB-EC"/>
</dbReference>
<protein>
    <recommendedName>
        <fullName evidence="3">assimilatory sulfite reductase (NADPH)</fullName>
        <ecNumber evidence="3">1.8.1.2</ecNumber>
    </recommendedName>
</protein>
<dbReference type="InterPro" id="IPR001433">
    <property type="entry name" value="OxRdtase_FAD/NAD-bd"/>
</dbReference>
<dbReference type="GO" id="GO:0050660">
    <property type="term" value="F:flavin adenine dinucleotide binding"/>
    <property type="evidence" value="ECO:0007669"/>
    <property type="project" value="TreeGrafter"/>
</dbReference>
<evidence type="ECO:0000256" key="4">
    <source>
        <dbReference type="ARBA" id="ARBA00022630"/>
    </source>
</evidence>
<dbReference type="Pfam" id="PF00258">
    <property type="entry name" value="Flavodoxin_1"/>
    <property type="match status" value="1"/>
</dbReference>
<comment type="catalytic activity">
    <reaction evidence="10">
        <text>hydrogen sulfide + 3 NADP(+) + 3 H2O = sulfite + 3 NADPH + 4 H(+)</text>
        <dbReference type="Rhea" id="RHEA:13801"/>
        <dbReference type="ChEBI" id="CHEBI:15377"/>
        <dbReference type="ChEBI" id="CHEBI:15378"/>
        <dbReference type="ChEBI" id="CHEBI:17359"/>
        <dbReference type="ChEBI" id="CHEBI:29919"/>
        <dbReference type="ChEBI" id="CHEBI:57783"/>
        <dbReference type="ChEBI" id="CHEBI:58349"/>
        <dbReference type="EC" id="1.8.1.2"/>
    </reaction>
</comment>
<dbReference type="EC" id="1.8.1.2" evidence="3"/>
<dbReference type="Pfam" id="PF00667">
    <property type="entry name" value="FAD_binding_1"/>
    <property type="match status" value="1"/>
</dbReference>
<dbReference type="RefSeq" id="WP_135759033.1">
    <property type="nucleotide sequence ID" value="NZ_RQHW01000010.1"/>
</dbReference>
<dbReference type="SUPFAM" id="SSF52343">
    <property type="entry name" value="Ferredoxin reductase-like, C-terminal NADP-linked domain"/>
    <property type="match status" value="1"/>
</dbReference>
<dbReference type="InterPro" id="IPR039261">
    <property type="entry name" value="FNR_nucleotide-bd"/>
</dbReference>
<dbReference type="OrthoDB" id="9789468at2"/>
<evidence type="ECO:0000256" key="5">
    <source>
        <dbReference type="ARBA" id="ARBA00022643"/>
    </source>
</evidence>
<feature type="domain" description="Flavodoxin-like" evidence="11">
    <location>
        <begin position="73"/>
        <end position="210"/>
    </location>
</feature>
<dbReference type="PRINTS" id="PR00371">
    <property type="entry name" value="FPNCR"/>
</dbReference>